<dbReference type="Gene3D" id="3.40.50.300">
    <property type="entry name" value="P-loop containing nucleotide triphosphate hydrolases"/>
    <property type="match status" value="1"/>
</dbReference>
<dbReference type="EMBL" id="CAXLJL010000822">
    <property type="protein sequence ID" value="CAL5141184.1"/>
    <property type="molecule type" value="Genomic_DNA"/>
</dbReference>
<dbReference type="GO" id="GO:0005245">
    <property type="term" value="F:voltage-gated calcium channel activity"/>
    <property type="evidence" value="ECO:0007669"/>
    <property type="project" value="InterPro"/>
</dbReference>
<dbReference type="SUPFAM" id="SSF50044">
    <property type="entry name" value="SH3-domain"/>
    <property type="match status" value="1"/>
</dbReference>
<dbReference type="SUPFAM" id="SSF52540">
    <property type="entry name" value="P-loop containing nucleoside triphosphate hydrolases"/>
    <property type="match status" value="1"/>
</dbReference>
<evidence type="ECO:0000313" key="5">
    <source>
        <dbReference type="Proteomes" id="UP001497525"/>
    </source>
</evidence>
<dbReference type="GO" id="GO:0005891">
    <property type="term" value="C:voltage-gated calcium channel complex"/>
    <property type="evidence" value="ECO:0007669"/>
    <property type="project" value="InterPro"/>
</dbReference>
<feature type="domain" description="Guanylate kinase/L-type calcium channel beta subunit" evidence="3">
    <location>
        <begin position="252"/>
        <end position="436"/>
    </location>
</feature>
<evidence type="ECO:0000256" key="1">
    <source>
        <dbReference type="ARBA" id="ARBA00022553"/>
    </source>
</evidence>
<evidence type="ECO:0000313" key="4">
    <source>
        <dbReference type="EMBL" id="CAL5141184.1"/>
    </source>
</evidence>
<sequence length="852" mass="91234">MSSRRSSESGDSVDSEVILEAERLELERLGLKELEIALSKPVAFSVRTNVSFDASVFGSDAPSPTNVISFEAKEFLHIKRRFNPLWWIGRRVRIGSPLGFIPSPAKLEAIHSPALATSQTTPYLSPLSPEFSGSPQFNSSGHGNKPGANQEPNLNRGVLHGDGEVHGPTVVANRQVQSESPPPEELMNSPDEDEENADYGQNFGTSPPENVPQGGGKKTQQQQQLQQTQSGTKRKVFSKKSELVAPYEIVPCMRPVVFVGPALKGYEVTDMMQKAIFDAMKKHFDGRIIVSRVSTNISLAKRVGALLHLDKKNVTERARSRQLVTLLEVQQDLERIFHLGSKMQLLLLDCDTINHPSQIAKTCLAPIIIYIKIGSIRVLNKLIKNRGKLQKKNAGVQTAAAEKLLQCPTEAFEYIVDQNTLSAATEGLCRFLEGYWAATHPPVYMSKAERLLGSVAVDLSEPDSDRPLVPMTPGHPGLSVVTKSALDAGFTSQEIIALTGARVTGWLTETGGQNAENELGLTGFHHGGGGAVGGGIPGGSLSSEYNAVVALNSPGRPEVEGDQNGEGGGDSSNGLTLSSNLSRQCSQIQRKVKLHVGAAQAAAMAAIAAGLTPKPRPVDPALVPSERELFHTNSTNLATQVAHPGLAMGIGMGLASGVAATIGTALLHGGGHSSNHGQNHGPVAKMPAPSPTVTAAAAATLRPPPLKDLGIHQVQGSDGTHVYQSRSARQARQRQAELERVRREAEAKAMALQATVGGRRRRHAHERRHRNPEAARDGQGGYETSSSLERNHISLPSYGSNVGQQRTNIHRSEEDFEDHYGAGNEDFVPGGNYPGTGPTVMGMSRACPPDDF</sequence>
<feature type="region of interest" description="Disordered" evidence="2">
    <location>
        <begin position="553"/>
        <end position="578"/>
    </location>
</feature>
<dbReference type="Proteomes" id="UP001497525">
    <property type="component" value="Unassembled WGS sequence"/>
</dbReference>
<name>A0AAV2TXE2_CALDB</name>
<dbReference type="AlphaFoldDB" id="A0AAV2TXE2"/>
<gene>
    <name evidence="4" type="ORF">CDAUBV1_LOCUS16447</name>
</gene>
<dbReference type="Gene3D" id="2.30.30.40">
    <property type="entry name" value="SH3 Domains"/>
    <property type="match status" value="1"/>
</dbReference>
<dbReference type="InterPro" id="IPR000584">
    <property type="entry name" value="VDCC_L_bsu"/>
</dbReference>
<feature type="region of interest" description="Disordered" evidence="2">
    <location>
        <begin position="671"/>
        <end position="690"/>
    </location>
</feature>
<protein>
    <recommendedName>
        <fullName evidence="3">Guanylate kinase/L-type calcium channel beta subunit domain-containing protein</fullName>
    </recommendedName>
</protein>
<proteinExistence type="predicted"/>
<feature type="region of interest" description="Disordered" evidence="2">
    <location>
        <begin position="819"/>
        <end position="852"/>
    </location>
</feature>
<feature type="compositionally biased region" description="Low complexity" evidence="2">
    <location>
        <begin position="218"/>
        <end position="231"/>
    </location>
</feature>
<feature type="compositionally biased region" description="Basic residues" evidence="2">
    <location>
        <begin position="758"/>
        <end position="770"/>
    </location>
</feature>
<organism evidence="4 5">
    <name type="scientific">Calicophoron daubneyi</name>
    <name type="common">Rumen fluke</name>
    <name type="synonym">Paramphistomum daubneyi</name>
    <dbReference type="NCBI Taxonomy" id="300641"/>
    <lineage>
        <taxon>Eukaryota</taxon>
        <taxon>Metazoa</taxon>
        <taxon>Spiralia</taxon>
        <taxon>Lophotrochozoa</taxon>
        <taxon>Platyhelminthes</taxon>
        <taxon>Trematoda</taxon>
        <taxon>Digenea</taxon>
        <taxon>Plagiorchiida</taxon>
        <taxon>Pronocephalata</taxon>
        <taxon>Paramphistomoidea</taxon>
        <taxon>Paramphistomidae</taxon>
        <taxon>Calicophoron</taxon>
    </lineage>
</organism>
<comment type="caution">
    <text evidence="4">The sequence shown here is derived from an EMBL/GenBank/DDBJ whole genome shotgun (WGS) entry which is preliminary data.</text>
</comment>
<evidence type="ECO:0000259" key="3">
    <source>
        <dbReference type="SMART" id="SM00072"/>
    </source>
</evidence>
<dbReference type="SMART" id="SM00072">
    <property type="entry name" value="GuKc"/>
    <property type="match status" value="1"/>
</dbReference>
<evidence type="ECO:0000256" key="2">
    <source>
        <dbReference type="SAM" id="MobiDB-lite"/>
    </source>
</evidence>
<accession>A0AAV2TXE2</accession>
<dbReference type="InterPro" id="IPR027417">
    <property type="entry name" value="P-loop_NTPase"/>
</dbReference>
<feature type="compositionally biased region" description="Polar residues" evidence="2">
    <location>
        <begin position="131"/>
        <end position="142"/>
    </location>
</feature>
<dbReference type="PANTHER" id="PTHR11824">
    <property type="entry name" value="VOLTAGE-DEPENDENT CALCIUM CHANNEL BETA SUBUNIT"/>
    <property type="match status" value="1"/>
</dbReference>
<dbReference type="InterPro" id="IPR008145">
    <property type="entry name" value="GK/Ca_channel_bsu"/>
</dbReference>
<dbReference type="Pfam" id="PF00625">
    <property type="entry name" value="Guanylate_kin"/>
    <property type="match status" value="1"/>
</dbReference>
<feature type="region of interest" description="Disordered" evidence="2">
    <location>
        <begin position="705"/>
        <end position="805"/>
    </location>
</feature>
<reference evidence="4" key="1">
    <citation type="submission" date="2024-06" db="EMBL/GenBank/DDBJ databases">
        <authorList>
            <person name="Liu X."/>
            <person name="Lenzi L."/>
            <person name="Haldenby T S."/>
            <person name="Uol C."/>
        </authorList>
    </citation>
    <scope>NUCLEOTIDE SEQUENCE</scope>
</reference>
<dbReference type="InterPro" id="IPR036028">
    <property type="entry name" value="SH3-like_dom_sf"/>
</dbReference>
<keyword evidence="1" id="KW-0597">Phosphoprotein</keyword>
<dbReference type="PRINTS" id="PR01626">
    <property type="entry name" value="LCACHANNELB"/>
</dbReference>
<feature type="compositionally biased region" description="Basic and acidic residues" evidence="2">
    <location>
        <begin position="734"/>
        <end position="747"/>
    </location>
</feature>
<feature type="region of interest" description="Disordered" evidence="2">
    <location>
        <begin position="121"/>
        <end position="237"/>
    </location>
</feature>